<dbReference type="InterPro" id="IPR001387">
    <property type="entry name" value="Cro/C1-type_HTH"/>
</dbReference>
<dbReference type="CDD" id="cd00093">
    <property type="entry name" value="HTH_XRE"/>
    <property type="match status" value="1"/>
</dbReference>
<dbReference type="InterPro" id="IPR050807">
    <property type="entry name" value="TransReg_Diox_bact_type"/>
</dbReference>
<organism evidence="3">
    <name type="scientific">Blautia hansenii</name>
    <name type="common">Ruminococcus hansenii</name>
    <dbReference type="NCBI Taxonomy" id="1322"/>
    <lineage>
        <taxon>Bacteria</taxon>
        <taxon>Bacillati</taxon>
        <taxon>Bacillota</taxon>
        <taxon>Clostridia</taxon>
        <taxon>Lachnospirales</taxon>
        <taxon>Lachnospiraceae</taxon>
        <taxon>Blautia</taxon>
    </lineage>
</organism>
<reference evidence="3" key="1">
    <citation type="submission" date="2019-11" db="EMBL/GenBank/DDBJ databases">
        <authorList>
            <person name="Feng L."/>
        </authorList>
    </citation>
    <scope>NUCLEOTIDE SEQUENCE</scope>
    <source>
        <strain evidence="3">BhanseniiLFYP23</strain>
    </source>
</reference>
<dbReference type="Pfam" id="PF01381">
    <property type="entry name" value="HTH_3"/>
    <property type="match status" value="1"/>
</dbReference>
<dbReference type="InterPro" id="IPR010982">
    <property type="entry name" value="Lambda_DNA-bd_dom_sf"/>
</dbReference>
<dbReference type="AlphaFoldDB" id="A0A6N2R166"/>
<proteinExistence type="predicted"/>
<evidence type="ECO:0000256" key="1">
    <source>
        <dbReference type="ARBA" id="ARBA00023125"/>
    </source>
</evidence>
<dbReference type="RefSeq" id="WP_003022182.1">
    <property type="nucleotide sequence ID" value="NZ_CACRSY010000004.1"/>
</dbReference>
<dbReference type="GO" id="GO:0005829">
    <property type="term" value="C:cytosol"/>
    <property type="evidence" value="ECO:0007669"/>
    <property type="project" value="TreeGrafter"/>
</dbReference>
<evidence type="ECO:0000259" key="2">
    <source>
        <dbReference type="PROSITE" id="PS50943"/>
    </source>
</evidence>
<dbReference type="SUPFAM" id="SSF47413">
    <property type="entry name" value="lambda repressor-like DNA-binding domains"/>
    <property type="match status" value="1"/>
</dbReference>
<accession>A0A6N2R166</accession>
<evidence type="ECO:0000313" key="3">
    <source>
        <dbReference type="EMBL" id="VYS73850.1"/>
    </source>
</evidence>
<dbReference type="GO" id="GO:0003700">
    <property type="term" value="F:DNA-binding transcription factor activity"/>
    <property type="evidence" value="ECO:0007669"/>
    <property type="project" value="TreeGrafter"/>
</dbReference>
<dbReference type="GO" id="GO:0003677">
    <property type="term" value="F:DNA binding"/>
    <property type="evidence" value="ECO:0007669"/>
    <property type="project" value="UniProtKB-KW"/>
</dbReference>
<feature type="domain" description="HTH cro/C1-type" evidence="2">
    <location>
        <begin position="16"/>
        <end position="72"/>
    </location>
</feature>
<dbReference type="PANTHER" id="PTHR46797:SF1">
    <property type="entry name" value="METHYLPHOSPHONATE SYNTHASE"/>
    <property type="match status" value="1"/>
</dbReference>
<dbReference type="PANTHER" id="PTHR46797">
    <property type="entry name" value="HTH-TYPE TRANSCRIPTIONAL REGULATOR"/>
    <property type="match status" value="1"/>
</dbReference>
<sequence>MDEKRTRQFRELGLTISYYRKLKGLTQTQLAESVGLSRTHISNIEAPRVKTSISLDSLFDIAEALEVPVRDLFDFKC</sequence>
<name>A0A6N2R166_BLAHA</name>
<gene>
    <name evidence="3" type="ORF">BHLFYP23_01343</name>
</gene>
<dbReference type="SMART" id="SM00530">
    <property type="entry name" value="HTH_XRE"/>
    <property type="match status" value="1"/>
</dbReference>
<dbReference type="Gene3D" id="1.10.260.40">
    <property type="entry name" value="lambda repressor-like DNA-binding domains"/>
    <property type="match status" value="1"/>
</dbReference>
<dbReference type="PROSITE" id="PS50943">
    <property type="entry name" value="HTH_CROC1"/>
    <property type="match status" value="1"/>
</dbReference>
<dbReference type="EMBL" id="CACRSY010000004">
    <property type="protein sequence ID" value="VYS73850.1"/>
    <property type="molecule type" value="Genomic_DNA"/>
</dbReference>
<protein>
    <submittedName>
        <fullName evidence="3">Anaerobic benzoate catabolism transcriptional regulator</fullName>
    </submittedName>
</protein>
<keyword evidence="1" id="KW-0238">DNA-binding</keyword>